<name>A0A6A6NUQ1_9PEZI</name>
<reference evidence="2" key="1">
    <citation type="journal article" date="2020" name="Stud. Mycol.">
        <title>101 Dothideomycetes genomes: a test case for predicting lifestyles and emergence of pathogens.</title>
        <authorList>
            <person name="Haridas S."/>
            <person name="Albert R."/>
            <person name="Binder M."/>
            <person name="Bloem J."/>
            <person name="Labutti K."/>
            <person name="Salamov A."/>
            <person name="Andreopoulos B."/>
            <person name="Baker S."/>
            <person name="Barry K."/>
            <person name="Bills G."/>
            <person name="Bluhm B."/>
            <person name="Cannon C."/>
            <person name="Castanera R."/>
            <person name="Culley D."/>
            <person name="Daum C."/>
            <person name="Ezra D."/>
            <person name="Gonzalez J."/>
            <person name="Henrissat B."/>
            <person name="Kuo A."/>
            <person name="Liang C."/>
            <person name="Lipzen A."/>
            <person name="Lutzoni F."/>
            <person name="Magnuson J."/>
            <person name="Mondo S."/>
            <person name="Nolan M."/>
            <person name="Ohm R."/>
            <person name="Pangilinan J."/>
            <person name="Park H.-J."/>
            <person name="Ramirez L."/>
            <person name="Alfaro M."/>
            <person name="Sun H."/>
            <person name="Tritt A."/>
            <person name="Yoshinaga Y."/>
            <person name="Zwiers L.-H."/>
            <person name="Turgeon B."/>
            <person name="Goodwin S."/>
            <person name="Spatafora J."/>
            <person name="Crous P."/>
            <person name="Grigoriev I."/>
        </authorList>
    </citation>
    <scope>NUCLEOTIDE SEQUENCE</scope>
    <source>
        <strain evidence="2">ATCC 16933</strain>
    </source>
</reference>
<feature type="chain" id="PRO_5025354628" description="Secreted protein" evidence="1">
    <location>
        <begin position="19"/>
        <end position="98"/>
    </location>
</feature>
<evidence type="ECO:0000313" key="3">
    <source>
        <dbReference type="Proteomes" id="UP000799766"/>
    </source>
</evidence>
<dbReference type="Proteomes" id="UP000799766">
    <property type="component" value="Unassembled WGS sequence"/>
</dbReference>
<organism evidence="2 3">
    <name type="scientific">Lineolata rhizophorae</name>
    <dbReference type="NCBI Taxonomy" id="578093"/>
    <lineage>
        <taxon>Eukaryota</taxon>
        <taxon>Fungi</taxon>
        <taxon>Dikarya</taxon>
        <taxon>Ascomycota</taxon>
        <taxon>Pezizomycotina</taxon>
        <taxon>Dothideomycetes</taxon>
        <taxon>Dothideomycetes incertae sedis</taxon>
        <taxon>Lineolatales</taxon>
        <taxon>Lineolataceae</taxon>
        <taxon>Lineolata</taxon>
    </lineage>
</organism>
<keyword evidence="1" id="KW-0732">Signal</keyword>
<keyword evidence="3" id="KW-1185">Reference proteome</keyword>
<dbReference type="AlphaFoldDB" id="A0A6A6NUQ1"/>
<proteinExistence type="predicted"/>
<accession>A0A6A6NUQ1</accession>
<evidence type="ECO:0008006" key="4">
    <source>
        <dbReference type="Google" id="ProtNLM"/>
    </source>
</evidence>
<protein>
    <recommendedName>
        <fullName evidence="4">Secreted protein</fullName>
    </recommendedName>
</protein>
<gene>
    <name evidence="2" type="ORF">BDY21DRAFT_67089</name>
</gene>
<feature type="signal peptide" evidence="1">
    <location>
        <begin position="1"/>
        <end position="18"/>
    </location>
</feature>
<evidence type="ECO:0000256" key="1">
    <source>
        <dbReference type="SAM" id="SignalP"/>
    </source>
</evidence>
<dbReference type="PROSITE" id="PS51257">
    <property type="entry name" value="PROKAR_LIPOPROTEIN"/>
    <property type="match status" value="1"/>
</dbReference>
<evidence type="ECO:0000313" key="2">
    <source>
        <dbReference type="EMBL" id="KAF2455515.1"/>
    </source>
</evidence>
<dbReference type="EMBL" id="MU001686">
    <property type="protein sequence ID" value="KAF2455515.1"/>
    <property type="molecule type" value="Genomic_DNA"/>
</dbReference>
<sequence length="98" mass="10087">MWPFSLRPLLLPPTAATARVVGGSSGSSSCRGGGSGTSGTASFLQRAVFGLFGSCKPHHFGQHPITAPRHPLASAPRAARPALCPSLSLFPSHLPSQK</sequence>